<evidence type="ECO:0000313" key="3">
    <source>
        <dbReference type="EMBL" id="KAK6342141.1"/>
    </source>
</evidence>
<feature type="chain" id="PRO_5043575315" evidence="2">
    <location>
        <begin position="22"/>
        <end position="848"/>
    </location>
</feature>
<proteinExistence type="predicted"/>
<feature type="compositionally biased region" description="Low complexity" evidence="1">
    <location>
        <begin position="659"/>
        <end position="681"/>
    </location>
</feature>
<feature type="region of interest" description="Disordered" evidence="1">
    <location>
        <begin position="488"/>
        <end position="701"/>
    </location>
</feature>
<name>A0AAV9UJ43_9PEZI</name>
<feature type="compositionally biased region" description="Polar residues" evidence="1">
    <location>
        <begin position="329"/>
        <end position="348"/>
    </location>
</feature>
<evidence type="ECO:0000256" key="2">
    <source>
        <dbReference type="SAM" id="SignalP"/>
    </source>
</evidence>
<feature type="compositionally biased region" description="Low complexity" evidence="1">
    <location>
        <begin position="600"/>
        <end position="618"/>
    </location>
</feature>
<protein>
    <submittedName>
        <fullName evidence="3">Uncharacterized protein</fullName>
    </submittedName>
</protein>
<comment type="caution">
    <text evidence="3">The sequence shown here is derived from an EMBL/GenBank/DDBJ whole genome shotgun (WGS) entry which is preliminary data.</text>
</comment>
<reference evidence="3 4" key="1">
    <citation type="submission" date="2019-10" db="EMBL/GenBank/DDBJ databases">
        <authorList>
            <person name="Palmer J.M."/>
        </authorList>
    </citation>
    <scope>NUCLEOTIDE SEQUENCE [LARGE SCALE GENOMIC DNA]</scope>
    <source>
        <strain evidence="3 4">TWF730</strain>
    </source>
</reference>
<evidence type="ECO:0000256" key="1">
    <source>
        <dbReference type="SAM" id="MobiDB-lite"/>
    </source>
</evidence>
<gene>
    <name evidence="3" type="ORF">TWF730_001619</name>
</gene>
<keyword evidence="2" id="KW-0732">Signal</keyword>
<dbReference type="AlphaFoldDB" id="A0AAV9UJ43"/>
<feature type="region of interest" description="Disordered" evidence="1">
    <location>
        <begin position="329"/>
        <end position="356"/>
    </location>
</feature>
<sequence>MRLSTFYPFTLALLKAPLVYGWAFRLERNVEDENDMLKREWYNTKVHTGVKRCSGAGSAGGHPVTGFSITNFGPQDDGFREGAEEPKAWRDPLGWMGFWKNTKCEGLPNIIIHFYPVPYTRQAVYFPKILPFADEFGMSDLSIGHYGDIPFGSVWFHGDRLIPQGAMAVRESPSRGGGKATNEEEFQVFLDAVRVINIGPNNDKTMVDPNDHRWDGSGDLSSPPNIISLRLPGDINISANDKVDRGIQVGLGLVPSNLGRGAFLSPPPAYQHLMSGGDVDESDDDLSEEGVNGGEKIEEERIKATIPGAQTNAEVELALQQAAYRSFEEQAQSQGNVPQSIQSGSEIQGTGPGNAGVVPQSDMVIETEERYTGPPITESQKARSRINTKEILAELLQRNPNWAQLSSQERGAKWRELTNERNKQVNNAVQDLIANTPNWDQLPPAERWRLYQQLDVAPNRQRKQVEVERIQQQYRQQMDRLKEDIKAEERRQQQLREELQRQEQRRGQRRQDREARRQESYEREMGDNDKTVLKFLDYLKQQRQQNAPQPQQNSGNVGQNNPPPQPNVRGPAQNDPPSRPNAGGNAPQNNLQPQSNVGGNANQNHPQQVQPQQPRLNPIPNTNPSYPPSQQNYVGSVNPNYQQPQINFGANIGSNSGQLPPNNGANLNLNNPPRGPNGANRDPIMRPPRRWEYGSLGPGPGVPGPDYYTSPSVGTGMNSPPFYQNQGPSWFNNLNGIANQPAGGNTNINPALNMEPQLAQAVDKILNNDLSISSNLNGIPPGESNAAGKNQMEEEIDEVKLEENPFQVGNNARDWTDDPVWGLTLIEDDTGIKIEEDEFSAYQFGPRR</sequence>
<feature type="compositionally biased region" description="Polar residues" evidence="1">
    <location>
        <begin position="586"/>
        <end position="599"/>
    </location>
</feature>
<accession>A0AAV9UJ43</accession>
<keyword evidence="4" id="KW-1185">Reference proteome</keyword>
<feature type="compositionally biased region" description="Basic and acidic residues" evidence="1">
    <location>
        <begin position="488"/>
        <end position="532"/>
    </location>
</feature>
<feature type="signal peptide" evidence="2">
    <location>
        <begin position="1"/>
        <end position="21"/>
    </location>
</feature>
<evidence type="ECO:0000313" key="4">
    <source>
        <dbReference type="Proteomes" id="UP001373714"/>
    </source>
</evidence>
<feature type="compositionally biased region" description="Polar residues" evidence="1">
    <location>
        <begin position="619"/>
        <end position="658"/>
    </location>
</feature>
<dbReference type="EMBL" id="JAVHNS010000010">
    <property type="protein sequence ID" value="KAK6342141.1"/>
    <property type="molecule type" value="Genomic_DNA"/>
</dbReference>
<feature type="compositionally biased region" description="Low complexity" evidence="1">
    <location>
        <begin position="541"/>
        <end position="560"/>
    </location>
</feature>
<dbReference type="Proteomes" id="UP001373714">
    <property type="component" value="Unassembled WGS sequence"/>
</dbReference>
<organism evidence="3 4">
    <name type="scientific">Orbilia blumenaviensis</name>
    <dbReference type="NCBI Taxonomy" id="1796055"/>
    <lineage>
        <taxon>Eukaryota</taxon>
        <taxon>Fungi</taxon>
        <taxon>Dikarya</taxon>
        <taxon>Ascomycota</taxon>
        <taxon>Pezizomycotina</taxon>
        <taxon>Orbiliomycetes</taxon>
        <taxon>Orbiliales</taxon>
        <taxon>Orbiliaceae</taxon>
        <taxon>Orbilia</taxon>
    </lineage>
</organism>